<evidence type="ECO:0000256" key="10">
    <source>
        <dbReference type="ARBA" id="ARBA00022989"/>
    </source>
</evidence>
<dbReference type="PROSITE" id="PS50011">
    <property type="entry name" value="PROTEIN_KINASE_DOM"/>
    <property type="match status" value="1"/>
</dbReference>
<feature type="region of interest" description="Disordered" evidence="17">
    <location>
        <begin position="821"/>
        <end position="842"/>
    </location>
</feature>
<evidence type="ECO:0000256" key="5">
    <source>
        <dbReference type="ARBA" id="ARBA00022692"/>
    </source>
</evidence>
<dbReference type="PROSITE" id="PS00107">
    <property type="entry name" value="PROTEIN_KINASE_ATP"/>
    <property type="match status" value="1"/>
</dbReference>
<comment type="catalytic activity">
    <reaction evidence="15">
        <text>L-seryl-[protein] + ATP = O-phospho-L-seryl-[protein] + ADP + H(+)</text>
        <dbReference type="Rhea" id="RHEA:17989"/>
        <dbReference type="Rhea" id="RHEA-COMP:9863"/>
        <dbReference type="Rhea" id="RHEA-COMP:11604"/>
        <dbReference type="ChEBI" id="CHEBI:15378"/>
        <dbReference type="ChEBI" id="CHEBI:29999"/>
        <dbReference type="ChEBI" id="CHEBI:30616"/>
        <dbReference type="ChEBI" id="CHEBI:83421"/>
        <dbReference type="ChEBI" id="CHEBI:456216"/>
        <dbReference type="EC" id="2.7.11.1"/>
    </reaction>
</comment>
<dbReference type="InterPro" id="IPR043891">
    <property type="entry name" value="SPARK"/>
</dbReference>
<keyword evidence="7 16" id="KW-0547">Nucleotide-binding</keyword>
<keyword evidence="4" id="KW-0808">Transferase</keyword>
<dbReference type="Gene3D" id="3.30.200.20">
    <property type="entry name" value="Phosphorylase Kinase, domain 1"/>
    <property type="match status" value="1"/>
</dbReference>
<protein>
    <recommendedName>
        <fullName evidence="2">non-specific serine/threonine protein kinase</fullName>
        <ecNumber evidence="2">2.7.11.1</ecNumber>
    </recommendedName>
</protein>
<dbReference type="FunFam" id="1.10.510.10:FF:000287">
    <property type="entry name" value="probable LRR receptor-like serine/threonine-protein kinase RKF3"/>
    <property type="match status" value="1"/>
</dbReference>
<evidence type="ECO:0000256" key="7">
    <source>
        <dbReference type="ARBA" id="ARBA00022741"/>
    </source>
</evidence>
<evidence type="ECO:0000256" key="8">
    <source>
        <dbReference type="ARBA" id="ARBA00022777"/>
    </source>
</evidence>
<feature type="signal peptide" evidence="19">
    <location>
        <begin position="1"/>
        <end position="24"/>
    </location>
</feature>
<organism evidence="21 22">
    <name type="scientific">Klebsormidium nitens</name>
    <name type="common">Green alga</name>
    <name type="synonym">Ulothrix nitens</name>
    <dbReference type="NCBI Taxonomy" id="105231"/>
    <lineage>
        <taxon>Eukaryota</taxon>
        <taxon>Viridiplantae</taxon>
        <taxon>Streptophyta</taxon>
        <taxon>Klebsormidiophyceae</taxon>
        <taxon>Klebsormidiales</taxon>
        <taxon>Klebsormidiaceae</taxon>
        <taxon>Klebsormidium</taxon>
    </lineage>
</organism>
<dbReference type="PANTHER" id="PTHR47973">
    <property type="entry name" value="CYSTEINE-RICH RECEPTOR-LIKE PROTEIN KINASE 3"/>
    <property type="match status" value="1"/>
</dbReference>
<evidence type="ECO:0000256" key="17">
    <source>
        <dbReference type="SAM" id="MobiDB-lite"/>
    </source>
</evidence>
<dbReference type="GO" id="GO:0004672">
    <property type="term" value="F:protein kinase activity"/>
    <property type="evidence" value="ECO:0000318"/>
    <property type="project" value="GO_Central"/>
</dbReference>
<dbReference type="InterPro" id="IPR011009">
    <property type="entry name" value="Kinase-like_dom_sf"/>
</dbReference>
<proteinExistence type="predicted"/>
<dbReference type="Gene3D" id="1.10.510.10">
    <property type="entry name" value="Transferase(Phosphotransferase) domain 1"/>
    <property type="match status" value="1"/>
</dbReference>
<evidence type="ECO:0000256" key="3">
    <source>
        <dbReference type="ARBA" id="ARBA00022527"/>
    </source>
</evidence>
<evidence type="ECO:0000256" key="9">
    <source>
        <dbReference type="ARBA" id="ARBA00022840"/>
    </source>
</evidence>
<dbReference type="InterPro" id="IPR052059">
    <property type="entry name" value="CR_Ser/Thr_kinase"/>
</dbReference>
<keyword evidence="12" id="KW-0675">Receptor</keyword>
<dbReference type="OMA" id="YGHSAMF"/>
<evidence type="ECO:0000256" key="4">
    <source>
        <dbReference type="ARBA" id="ARBA00022679"/>
    </source>
</evidence>
<dbReference type="InterPro" id="IPR017441">
    <property type="entry name" value="Protein_kinase_ATP_BS"/>
</dbReference>
<dbReference type="SMART" id="SM00220">
    <property type="entry name" value="S_TKc"/>
    <property type="match status" value="1"/>
</dbReference>
<dbReference type="Pfam" id="PF19160">
    <property type="entry name" value="SPARK"/>
    <property type="match status" value="2"/>
</dbReference>
<comment type="subcellular location">
    <subcellularLocation>
        <location evidence="1">Membrane</location>
        <topology evidence="1">Single-pass type I membrane protein</topology>
    </subcellularLocation>
</comment>
<keyword evidence="6 19" id="KW-0732">Signal</keyword>
<keyword evidence="11 18" id="KW-0472">Membrane</keyword>
<feature type="domain" description="Protein kinase" evidence="20">
    <location>
        <begin position="513"/>
        <end position="781"/>
    </location>
</feature>
<dbReference type="GO" id="GO:0016020">
    <property type="term" value="C:membrane"/>
    <property type="evidence" value="ECO:0007669"/>
    <property type="project" value="UniProtKB-SubCell"/>
</dbReference>
<dbReference type="EC" id="2.7.11.1" evidence="2"/>
<keyword evidence="10 18" id="KW-1133">Transmembrane helix</keyword>
<dbReference type="PROSITE" id="PS00108">
    <property type="entry name" value="PROTEIN_KINASE_ST"/>
    <property type="match status" value="1"/>
</dbReference>
<dbReference type="GO" id="GO:0004674">
    <property type="term" value="F:protein serine/threonine kinase activity"/>
    <property type="evidence" value="ECO:0007669"/>
    <property type="project" value="UniProtKB-KW"/>
</dbReference>
<dbReference type="EMBL" id="DF237766">
    <property type="protein sequence ID" value="GAQ91607.1"/>
    <property type="molecule type" value="Genomic_DNA"/>
</dbReference>
<dbReference type="SUPFAM" id="SSF56112">
    <property type="entry name" value="Protein kinase-like (PK-like)"/>
    <property type="match status" value="1"/>
</dbReference>
<evidence type="ECO:0000256" key="2">
    <source>
        <dbReference type="ARBA" id="ARBA00012513"/>
    </source>
</evidence>
<sequence length="842" mass="91324">MDQKTSKLLGLVLVFLHYAVLTTARQGGAIAGSRALQQASNSSCPLVFQANDLNEAIAKCGKFNISTDPNGAIFGEECCNRITYMLYQTRVRYANSTDQLLIAQDVATACIADLQSLLVRAGISSSTLTTCGLDSTPLWQPACGADLTTRSAFVRLANNSYPGTSAALACWNQQNCSSCVKSTDQLIASLRYTTKGDPSVFSNAQCQDLARVALVAAAYPLLLSNYISVCLFNTAIDYVPQSSTCTSLEYSGVDFTPIYNACGPPQIRSTYCCAVVQALFIQLYATYTNVTGMINNEVDAVACIEQFRTELVAHGVEGSKVDTCRINSYVVVGLLRCKNFTELPGAYVTQLESRCSPGQCSNCSQTLFGIVSRLTGPFTDQLTFLYCSTFVGAHYYHLFGPGGITDRVNCYVNLPPEVALTPIAVGAGKREKKSTTAVAVIVSCSVGLVVGLVALVGLAVWFRRRRRIRVQKGSVQTKSKRLVEHLASSGRLAGAEPLQWFTYQELRTATDNFDKKRCLGKGGSGMVFLGTLPGNRLVAVKEITKPSTHRGIEEFLSEVSSMAACRHRHIVAPKGVHASEEHCVVVYEYIPNGSVDDHLFQPRPDAIVRPEKQGFLDWPQRLRIAIGTAKGLAYLHEDCNPRIIHRDVKPSNILLGEDMEAKVADFGLAKFTGDDETHVSTGVRGTWGYISPEYVAHGQVSEKSDVYSFGVVLLSLVAGRRPVETEREEGQVFLTEWAWAAAETGDFVSILEPALASALPEHEASILTAIKVGLLCVHTIMSYRPTVRECVAMLSGQMEVPPLPQKPMTIFTVPSDRTSTSAVTMSTQNSAVLSTKPSSSNE</sequence>
<evidence type="ECO:0000256" key="6">
    <source>
        <dbReference type="ARBA" id="ARBA00022729"/>
    </source>
</evidence>
<evidence type="ECO:0000313" key="21">
    <source>
        <dbReference type="EMBL" id="GAQ91607.1"/>
    </source>
</evidence>
<dbReference type="Proteomes" id="UP000054558">
    <property type="component" value="Unassembled WGS sequence"/>
</dbReference>
<evidence type="ECO:0000259" key="20">
    <source>
        <dbReference type="PROSITE" id="PS50011"/>
    </source>
</evidence>
<evidence type="ECO:0000256" key="19">
    <source>
        <dbReference type="SAM" id="SignalP"/>
    </source>
</evidence>
<accession>A0A1Y1ISH7</accession>
<name>A0A1Y1ISH7_KLENI</name>
<keyword evidence="13" id="KW-0325">Glycoprotein</keyword>
<keyword evidence="5 18" id="KW-0812">Transmembrane</keyword>
<dbReference type="GO" id="GO:0045088">
    <property type="term" value="P:regulation of innate immune response"/>
    <property type="evidence" value="ECO:0000318"/>
    <property type="project" value="GO_Central"/>
</dbReference>
<evidence type="ECO:0000256" key="13">
    <source>
        <dbReference type="ARBA" id="ARBA00023180"/>
    </source>
</evidence>
<dbReference type="OrthoDB" id="4062651at2759"/>
<comment type="catalytic activity">
    <reaction evidence="14">
        <text>L-threonyl-[protein] + ATP = O-phospho-L-threonyl-[protein] + ADP + H(+)</text>
        <dbReference type="Rhea" id="RHEA:46608"/>
        <dbReference type="Rhea" id="RHEA-COMP:11060"/>
        <dbReference type="Rhea" id="RHEA-COMP:11605"/>
        <dbReference type="ChEBI" id="CHEBI:15378"/>
        <dbReference type="ChEBI" id="CHEBI:30013"/>
        <dbReference type="ChEBI" id="CHEBI:30616"/>
        <dbReference type="ChEBI" id="CHEBI:61977"/>
        <dbReference type="ChEBI" id="CHEBI:456216"/>
        <dbReference type="EC" id="2.7.11.1"/>
    </reaction>
</comment>
<evidence type="ECO:0000313" key="22">
    <source>
        <dbReference type="Proteomes" id="UP000054558"/>
    </source>
</evidence>
<feature type="transmembrane region" description="Helical" evidence="18">
    <location>
        <begin position="437"/>
        <end position="462"/>
    </location>
</feature>
<keyword evidence="9 16" id="KW-0067">ATP-binding</keyword>
<evidence type="ECO:0000256" key="11">
    <source>
        <dbReference type="ARBA" id="ARBA00023136"/>
    </source>
</evidence>
<evidence type="ECO:0000256" key="12">
    <source>
        <dbReference type="ARBA" id="ARBA00023170"/>
    </source>
</evidence>
<feature type="chain" id="PRO_5012010826" description="non-specific serine/threonine protein kinase" evidence="19">
    <location>
        <begin position="25"/>
        <end position="842"/>
    </location>
</feature>
<dbReference type="GO" id="GO:0005524">
    <property type="term" value="F:ATP binding"/>
    <property type="evidence" value="ECO:0007669"/>
    <property type="project" value="UniProtKB-UniRule"/>
</dbReference>
<reference evidence="21 22" key="1">
    <citation type="journal article" date="2014" name="Nat. Commun.">
        <title>Klebsormidium flaccidum genome reveals primary factors for plant terrestrial adaptation.</title>
        <authorList>
            <person name="Hori K."/>
            <person name="Maruyama F."/>
            <person name="Fujisawa T."/>
            <person name="Togashi T."/>
            <person name="Yamamoto N."/>
            <person name="Seo M."/>
            <person name="Sato S."/>
            <person name="Yamada T."/>
            <person name="Mori H."/>
            <person name="Tajima N."/>
            <person name="Moriyama T."/>
            <person name="Ikeuchi M."/>
            <person name="Watanabe M."/>
            <person name="Wada H."/>
            <person name="Kobayashi K."/>
            <person name="Saito M."/>
            <person name="Masuda T."/>
            <person name="Sasaki-Sekimoto Y."/>
            <person name="Mashiguchi K."/>
            <person name="Awai K."/>
            <person name="Shimojima M."/>
            <person name="Masuda S."/>
            <person name="Iwai M."/>
            <person name="Nobusawa T."/>
            <person name="Narise T."/>
            <person name="Kondo S."/>
            <person name="Saito H."/>
            <person name="Sato R."/>
            <person name="Murakawa M."/>
            <person name="Ihara Y."/>
            <person name="Oshima-Yamada Y."/>
            <person name="Ohtaka K."/>
            <person name="Satoh M."/>
            <person name="Sonobe K."/>
            <person name="Ishii M."/>
            <person name="Ohtani R."/>
            <person name="Kanamori-Sato M."/>
            <person name="Honoki R."/>
            <person name="Miyazaki D."/>
            <person name="Mochizuki H."/>
            <person name="Umetsu J."/>
            <person name="Higashi K."/>
            <person name="Shibata D."/>
            <person name="Kamiya Y."/>
            <person name="Sato N."/>
            <person name="Nakamura Y."/>
            <person name="Tabata S."/>
            <person name="Ida S."/>
            <person name="Kurokawa K."/>
            <person name="Ohta H."/>
        </authorList>
    </citation>
    <scope>NUCLEOTIDE SEQUENCE [LARGE SCALE GENOMIC DNA]</scope>
    <source>
        <strain evidence="21 22">NIES-2285</strain>
    </source>
</reference>
<evidence type="ECO:0000256" key="15">
    <source>
        <dbReference type="ARBA" id="ARBA00048679"/>
    </source>
</evidence>
<dbReference type="STRING" id="105231.A0A1Y1ISH7"/>
<feature type="binding site" evidence="16">
    <location>
        <position position="541"/>
    </location>
    <ligand>
        <name>ATP</name>
        <dbReference type="ChEBI" id="CHEBI:30616"/>
    </ligand>
</feature>
<evidence type="ECO:0000256" key="1">
    <source>
        <dbReference type="ARBA" id="ARBA00004479"/>
    </source>
</evidence>
<evidence type="ECO:0000256" key="16">
    <source>
        <dbReference type="PROSITE-ProRule" id="PRU10141"/>
    </source>
</evidence>
<keyword evidence="3" id="KW-0723">Serine/threonine-protein kinase</keyword>
<evidence type="ECO:0000256" key="18">
    <source>
        <dbReference type="SAM" id="Phobius"/>
    </source>
</evidence>
<gene>
    <name evidence="21" type="ORF">KFL_008170030</name>
</gene>
<dbReference type="InterPro" id="IPR000719">
    <property type="entry name" value="Prot_kinase_dom"/>
</dbReference>
<keyword evidence="22" id="KW-1185">Reference proteome</keyword>
<keyword evidence="8 21" id="KW-0418">Kinase</keyword>
<evidence type="ECO:0000256" key="14">
    <source>
        <dbReference type="ARBA" id="ARBA00047899"/>
    </source>
</evidence>
<dbReference type="Pfam" id="PF00069">
    <property type="entry name" value="Pkinase"/>
    <property type="match status" value="1"/>
</dbReference>
<dbReference type="InterPro" id="IPR008271">
    <property type="entry name" value="Ser/Thr_kinase_AS"/>
</dbReference>
<dbReference type="AlphaFoldDB" id="A0A1Y1ISH7"/>